<sequence>MILNTIHRKVNEFIPWTNVYGIARSLIAINTLSTLLFNHSEVLFIRNTPQELMGLSHRLIYRYNFFNLFPSTEIARFAAIFFLILVIIGWMPRITAILHFYITLSFLIMCVFIDGGDQVATVLTLLLVPIAAGDKRHWHFGKSLPMNQSHNFYMKCVAWFAYIAIRLQVAIIYLHAGTGKFVSNEWVNGTAVWYWFNDPMFGANYYVNLVLTPMLKSPVIIFFITWGSMVLEILLFLALTMKTSYRKQILLAGILFHLSIFVIQGLFSFFFSMTAALLLYLYPINEQIRFRLPSLKQKEVDDRETTIFRRRSAVDI</sequence>
<keyword evidence="2 5" id="KW-0812">Transmembrane</keyword>
<feature type="transmembrane region" description="Helical" evidence="5">
    <location>
        <begin position="98"/>
        <end position="131"/>
    </location>
</feature>
<dbReference type="SMART" id="SM00752">
    <property type="entry name" value="HTTM"/>
    <property type="match status" value="1"/>
</dbReference>
<dbReference type="InterPro" id="IPR052964">
    <property type="entry name" value="Sporulation_signal_mat"/>
</dbReference>
<evidence type="ECO:0000256" key="5">
    <source>
        <dbReference type="SAM" id="Phobius"/>
    </source>
</evidence>
<protein>
    <submittedName>
        <fullName evidence="7">HTTM domain protein</fullName>
    </submittedName>
</protein>
<accession>F4C9S8</accession>
<dbReference type="PANTHER" id="PTHR39535">
    <property type="entry name" value="SPORULATION-DELAYING PROTEIN SDPB"/>
    <property type="match status" value="1"/>
</dbReference>
<gene>
    <name evidence="7" type="ordered locus">Sph21_4958</name>
</gene>
<reference evidence="7" key="1">
    <citation type="submission" date="2011-03" db="EMBL/GenBank/DDBJ databases">
        <title>Complete sequence of Sphingobacterium sp. 21.</title>
        <authorList>
            <consortium name="US DOE Joint Genome Institute"/>
            <person name="Lucas S."/>
            <person name="Copeland A."/>
            <person name="Lapidus A."/>
            <person name="Cheng J.-F."/>
            <person name="Goodwin L."/>
            <person name="Pitluck S."/>
            <person name="Davenport K."/>
            <person name="Detter J.C."/>
            <person name="Han C."/>
            <person name="Tapia R."/>
            <person name="Land M."/>
            <person name="Hauser L."/>
            <person name="Kyrpides N."/>
            <person name="Ivanova N."/>
            <person name="Ovchinnikova G."/>
            <person name="Pagani I."/>
            <person name="Siebers A.K."/>
            <person name="Allgaier M."/>
            <person name="Thelen M.P."/>
            <person name="Hugenholtz P."/>
            <person name="Woyke T."/>
        </authorList>
    </citation>
    <scope>NUCLEOTIDE SEQUENCE</scope>
    <source>
        <strain evidence="7">21</strain>
    </source>
</reference>
<dbReference type="InterPro" id="IPR023894">
    <property type="entry name" value="Sporulation_SdpB"/>
</dbReference>
<dbReference type="eggNOG" id="ENOG502ZGQB">
    <property type="taxonomic scope" value="Bacteria"/>
</dbReference>
<feature type="transmembrane region" description="Helical" evidence="5">
    <location>
        <begin position="74"/>
        <end position="92"/>
    </location>
</feature>
<feature type="transmembrane region" description="Helical" evidence="5">
    <location>
        <begin position="219"/>
        <end position="237"/>
    </location>
</feature>
<dbReference type="HOGENOM" id="CLU_063685_0_0_10"/>
<evidence type="ECO:0000256" key="1">
    <source>
        <dbReference type="ARBA" id="ARBA00004127"/>
    </source>
</evidence>
<dbReference type="GO" id="GO:0012505">
    <property type="term" value="C:endomembrane system"/>
    <property type="evidence" value="ECO:0007669"/>
    <property type="project" value="UniProtKB-SubCell"/>
</dbReference>
<feature type="transmembrane region" description="Helical" evidence="5">
    <location>
        <begin position="152"/>
        <end position="176"/>
    </location>
</feature>
<dbReference type="STRING" id="743722.Sph21_4958"/>
<evidence type="ECO:0000256" key="2">
    <source>
        <dbReference type="ARBA" id="ARBA00022692"/>
    </source>
</evidence>
<keyword evidence="3 5" id="KW-1133">Transmembrane helix</keyword>
<dbReference type="PANTHER" id="PTHR39535:SF2">
    <property type="entry name" value="HTTM DOMAIN-CONTAINING PROTEIN"/>
    <property type="match status" value="1"/>
</dbReference>
<dbReference type="NCBIfam" id="TIGR04033">
    <property type="entry name" value="export_SdpB"/>
    <property type="match status" value="1"/>
</dbReference>
<dbReference type="KEGG" id="shg:Sph21_4958"/>
<feature type="transmembrane region" description="Helical" evidence="5">
    <location>
        <begin position="249"/>
        <end position="282"/>
    </location>
</feature>
<evidence type="ECO:0000256" key="3">
    <source>
        <dbReference type="ARBA" id="ARBA00022989"/>
    </source>
</evidence>
<dbReference type="PATRIC" id="fig|743722.3.peg.5255"/>
<dbReference type="EMBL" id="CP002584">
    <property type="protein sequence ID" value="ADZ81463.1"/>
    <property type="molecule type" value="Genomic_DNA"/>
</dbReference>
<dbReference type="InterPro" id="IPR011020">
    <property type="entry name" value="HTTM-like"/>
</dbReference>
<evidence type="ECO:0000313" key="7">
    <source>
        <dbReference type="EMBL" id="ADZ81463.1"/>
    </source>
</evidence>
<evidence type="ECO:0000259" key="6">
    <source>
        <dbReference type="SMART" id="SM00752"/>
    </source>
</evidence>
<dbReference type="OrthoDB" id="128729at2"/>
<name>F4C9S8_SPHS2</name>
<dbReference type="AlphaFoldDB" id="F4C9S8"/>
<organism evidence="7">
    <name type="scientific">Sphingobacterium sp. (strain 21)</name>
    <dbReference type="NCBI Taxonomy" id="743722"/>
    <lineage>
        <taxon>Bacteria</taxon>
        <taxon>Pseudomonadati</taxon>
        <taxon>Bacteroidota</taxon>
        <taxon>Sphingobacteriia</taxon>
        <taxon>Sphingobacteriales</taxon>
        <taxon>Sphingobacteriaceae</taxon>
        <taxon>Sphingobacterium</taxon>
    </lineage>
</organism>
<comment type="subcellular location">
    <subcellularLocation>
        <location evidence="1">Endomembrane system</location>
        <topology evidence="1">Multi-pass membrane protein</topology>
    </subcellularLocation>
</comment>
<feature type="domain" description="HTTM-like" evidence="6">
    <location>
        <begin position="12"/>
        <end position="285"/>
    </location>
</feature>
<proteinExistence type="predicted"/>
<evidence type="ECO:0000256" key="4">
    <source>
        <dbReference type="ARBA" id="ARBA00023136"/>
    </source>
</evidence>
<keyword evidence="4 5" id="KW-0472">Membrane</keyword>